<keyword evidence="3" id="KW-0677">Repeat</keyword>
<dbReference type="Pfam" id="PF00400">
    <property type="entry name" value="WD40"/>
    <property type="match status" value="1"/>
</dbReference>
<dbReference type="InterPro" id="IPR001680">
    <property type="entry name" value="WD40_rpt"/>
</dbReference>
<dbReference type="AlphaFoldDB" id="A0A498SE53"/>
<dbReference type="PROSITE" id="PS50294">
    <property type="entry name" value="WD_REPEATS_REGION"/>
    <property type="match status" value="1"/>
</dbReference>
<dbReference type="Proteomes" id="UP000276991">
    <property type="component" value="Unassembled WGS sequence"/>
</dbReference>
<dbReference type="STRING" id="6277.A0A498SE53"/>
<dbReference type="SUPFAM" id="SSF50978">
    <property type="entry name" value="WD40 repeat-like"/>
    <property type="match status" value="1"/>
</dbReference>
<evidence type="ECO:0000256" key="5">
    <source>
        <dbReference type="SAM" id="MobiDB-lite"/>
    </source>
</evidence>
<dbReference type="PANTHER" id="PTHR14091:SF0">
    <property type="entry name" value="PERIODIC TRYPTOPHAN PROTEIN 1 HOMOLOG"/>
    <property type="match status" value="1"/>
</dbReference>
<dbReference type="PANTHER" id="PTHR14091">
    <property type="entry name" value="PERIODIC TRYPTOPHAN PROTEIN 1"/>
    <property type="match status" value="1"/>
</dbReference>
<dbReference type="SMART" id="SM00320">
    <property type="entry name" value="WD40"/>
    <property type="match status" value="5"/>
</dbReference>
<keyword evidence="1" id="KW-0597">Phosphoprotein</keyword>
<evidence type="ECO:0000256" key="2">
    <source>
        <dbReference type="ARBA" id="ARBA00022574"/>
    </source>
</evidence>
<dbReference type="GO" id="GO:0005634">
    <property type="term" value="C:nucleus"/>
    <property type="evidence" value="ECO:0007669"/>
    <property type="project" value="TreeGrafter"/>
</dbReference>
<gene>
    <name evidence="6" type="ORF">NAV_LOCUS2915</name>
</gene>
<feature type="compositionally biased region" description="Acidic residues" evidence="5">
    <location>
        <begin position="78"/>
        <end position="87"/>
    </location>
</feature>
<feature type="repeat" description="WD" evidence="4">
    <location>
        <begin position="271"/>
        <end position="313"/>
    </location>
</feature>
<organism evidence="6 7">
    <name type="scientific">Acanthocheilonema viteae</name>
    <name type="common">Filarial nematode worm</name>
    <name type="synonym">Dipetalonema viteae</name>
    <dbReference type="NCBI Taxonomy" id="6277"/>
    <lineage>
        <taxon>Eukaryota</taxon>
        <taxon>Metazoa</taxon>
        <taxon>Ecdysozoa</taxon>
        <taxon>Nematoda</taxon>
        <taxon>Chromadorea</taxon>
        <taxon>Rhabditida</taxon>
        <taxon>Spirurina</taxon>
        <taxon>Spiruromorpha</taxon>
        <taxon>Filarioidea</taxon>
        <taxon>Onchocercidae</taxon>
        <taxon>Acanthocheilonema</taxon>
    </lineage>
</organism>
<dbReference type="PRINTS" id="PR00320">
    <property type="entry name" value="GPROTEINBRPT"/>
</dbReference>
<dbReference type="PROSITE" id="PS50082">
    <property type="entry name" value="WD_REPEATS_2"/>
    <property type="match status" value="1"/>
</dbReference>
<dbReference type="EMBL" id="UPTC01000340">
    <property type="protein sequence ID" value="VBB28085.1"/>
    <property type="molecule type" value="Genomic_DNA"/>
</dbReference>
<evidence type="ECO:0000256" key="1">
    <source>
        <dbReference type="ARBA" id="ARBA00022553"/>
    </source>
</evidence>
<accession>A0A498SE53</accession>
<evidence type="ECO:0000313" key="7">
    <source>
        <dbReference type="Proteomes" id="UP000276991"/>
    </source>
</evidence>
<evidence type="ECO:0000256" key="3">
    <source>
        <dbReference type="ARBA" id="ARBA00022737"/>
    </source>
</evidence>
<feature type="region of interest" description="Disordered" evidence="5">
    <location>
        <begin position="75"/>
        <end position="113"/>
    </location>
</feature>
<dbReference type="PROSITE" id="PS00678">
    <property type="entry name" value="WD_REPEATS_1"/>
    <property type="match status" value="1"/>
</dbReference>
<protein>
    <submittedName>
        <fullName evidence="6">Uncharacterized protein</fullName>
    </submittedName>
</protein>
<dbReference type="GO" id="GO:0006364">
    <property type="term" value="P:rRNA processing"/>
    <property type="evidence" value="ECO:0007669"/>
    <property type="project" value="InterPro"/>
</dbReference>
<dbReference type="OrthoDB" id="270624at2759"/>
<dbReference type="InterPro" id="IPR020472">
    <property type="entry name" value="WD40_PAC1"/>
</dbReference>
<evidence type="ECO:0000313" key="6">
    <source>
        <dbReference type="EMBL" id="VBB28085.1"/>
    </source>
</evidence>
<proteinExistence type="predicted"/>
<dbReference type="InterPro" id="IPR015943">
    <property type="entry name" value="WD40/YVTN_repeat-like_dom_sf"/>
</dbReference>
<name>A0A498SE53_ACAVI</name>
<sequence length="493" mass="55109">MLQLLIIGYVIYEIIRLSNLPDAGSYAPPPPPQPQPSLPLLRMSLIADLVWIKRGVPKAVPDKVKLSSEEIRTLIQEGEPETSEVSDTDAITGDETQQRGIRGSSPDVVDEGMDTDKYKLDQYDESDNERSNPLAGITTFASPMEDPHITTYVNSDEEDQEDFEIKSDDNLVAVAKVYKNEYTLEVYLYNEADNDWYVHHDYILDVPPLCLESIYFDPGNDDKKGNLLAVGGIDGSIGIWDLDLVNSVEPTVTLGKTKTSKRKRQKRDGSAQKHSGAVLSLAWNRLTEHVLASGGADNSVILWDLEETKPETIATHFDGMVQAMEWHPAESPILLTGTLSSQVGLTDCRKFDNLSRQWEVSGEVERLTWNHFSPFYFFVVTDNGHFYHMDTRKNKPVISKEVHNGGARSVVQSYYTKGLLSTCGEDGLLKVWRLPEDSSDLELITEHNVNLGGLHICRFSPDSGSVVAVGGEKEEMVKIVEISKFEEVRRAFS</sequence>
<reference evidence="6 7" key="1">
    <citation type="submission" date="2018-08" db="EMBL/GenBank/DDBJ databases">
        <authorList>
            <person name="Laetsch R D."/>
            <person name="Stevens L."/>
            <person name="Kumar S."/>
            <person name="Blaxter L. M."/>
        </authorList>
    </citation>
    <scope>NUCLEOTIDE SEQUENCE [LARGE SCALE GENOMIC DNA]</scope>
</reference>
<evidence type="ECO:0000256" key="4">
    <source>
        <dbReference type="PROSITE-ProRule" id="PRU00221"/>
    </source>
</evidence>
<keyword evidence="2 4" id="KW-0853">WD repeat</keyword>
<dbReference type="InterPro" id="IPR044285">
    <property type="entry name" value="PWP1"/>
</dbReference>
<dbReference type="InterPro" id="IPR019775">
    <property type="entry name" value="WD40_repeat_CS"/>
</dbReference>
<dbReference type="Gene3D" id="2.130.10.10">
    <property type="entry name" value="YVTN repeat-like/Quinoprotein amine dehydrogenase"/>
    <property type="match status" value="2"/>
</dbReference>
<dbReference type="InterPro" id="IPR036322">
    <property type="entry name" value="WD40_repeat_dom_sf"/>
</dbReference>
<keyword evidence="7" id="KW-1185">Reference proteome</keyword>